<evidence type="ECO:0000313" key="2">
    <source>
        <dbReference type="Proteomes" id="UP000050996"/>
    </source>
</evidence>
<dbReference type="EMBL" id="LJIX01000006">
    <property type="protein sequence ID" value="KQL17739.1"/>
    <property type="molecule type" value="Genomic_DNA"/>
</dbReference>
<dbReference type="STRING" id="1637975.AN957_03340"/>
<dbReference type="PATRIC" id="fig|1637975.4.peg.335"/>
<name>A0A0Q3VG05_9BACI</name>
<dbReference type="AlphaFoldDB" id="A0A0Q3VG05"/>
<dbReference type="RefSeq" id="WP_056682291.1">
    <property type="nucleotide sequence ID" value="NZ_CP085712.1"/>
</dbReference>
<dbReference type="Proteomes" id="UP000050996">
    <property type="component" value="Unassembled WGS sequence"/>
</dbReference>
<protein>
    <submittedName>
        <fullName evidence="1">Uncharacterized protein</fullName>
    </submittedName>
</protein>
<keyword evidence="2" id="KW-1185">Reference proteome</keyword>
<reference evidence="1 2" key="1">
    <citation type="submission" date="2015-09" db="EMBL/GenBank/DDBJ databases">
        <title>Genome sequencing project for genomic taxonomy and phylogenomics of Bacillus-like bacteria.</title>
        <authorList>
            <person name="Liu B."/>
            <person name="Wang J."/>
            <person name="Zhu Y."/>
            <person name="Liu G."/>
            <person name="Chen Q."/>
            <person name="Chen Z."/>
            <person name="Lan J."/>
            <person name="Che J."/>
            <person name="Ge C."/>
            <person name="Shi H."/>
            <person name="Pan Z."/>
            <person name="Liu X."/>
        </authorList>
    </citation>
    <scope>NUCLEOTIDE SEQUENCE [LARGE SCALE GENOMIC DNA]</scope>
    <source>
        <strain evidence="1 2">FJAT-18043</strain>
    </source>
</reference>
<gene>
    <name evidence="1" type="ORF">AN957_03340</name>
</gene>
<accession>A0A0Q3VG05</accession>
<sequence>MFHFWRTVISGPEAKVNIIGFDVDDDGQKQLKQVAEAGGGNYATVRDKSEFEDVILKKWKPSIFQLIGTQGVQLHEYVDQMERLQNIYGPLYHASEREADRIKTAVYYLKDNKLISREDGTEVSDKAEEMRILRTDHFKAIKEEKDAEAKKAHEEIDAKVQAWKDKWYKELENE</sequence>
<organism evidence="1 2">
    <name type="scientific">Cytobacillus solani</name>
    <dbReference type="NCBI Taxonomy" id="1637975"/>
    <lineage>
        <taxon>Bacteria</taxon>
        <taxon>Bacillati</taxon>
        <taxon>Bacillota</taxon>
        <taxon>Bacilli</taxon>
        <taxon>Bacillales</taxon>
        <taxon>Bacillaceae</taxon>
        <taxon>Cytobacillus</taxon>
    </lineage>
</organism>
<comment type="caution">
    <text evidence="1">The sequence shown here is derived from an EMBL/GenBank/DDBJ whole genome shotgun (WGS) entry which is preliminary data.</text>
</comment>
<evidence type="ECO:0000313" key="1">
    <source>
        <dbReference type="EMBL" id="KQL17739.1"/>
    </source>
</evidence>
<proteinExistence type="predicted"/>